<dbReference type="Proteomes" id="UP000799437">
    <property type="component" value="Unassembled WGS sequence"/>
</dbReference>
<sequence length="61" mass="6882">MHARTHARHSRPQSGVDADNPLHLHLPPPPRPRPPSPAQHARARWCQQAQQASEQDEQADI</sequence>
<accession>A0A6A6WG74</accession>
<feature type="compositionally biased region" description="Low complexity" evidence="1">
    <location>
        <begin position="38"/>
        <end position="53"/>
    </location>
</feature>
<feature type="compositionally biased region" description="Basic residues" evidence="1">
    <location>
        <begin position="1"/>
        <end position="11"/>
    </location>
</feature>
<feature type="compositionally biased region" description="Pro residues" evidence="1">
    <location>
        <begin position="26"/>
        <end position="37"/>
    </location>
</feature>
<gene>
    <name evidence="2" type="ORF">EJ05DRAFT_472759</name>
</gene>
<proteinExistence type="predicted"/>
<evidence type="ECO:0000313" key="2">
    <source>
        <dbReference type="EMBL" id="KAF2761798.1"/>
    </source>
</evidence>
<reference evidence="2" key="1">
    <citation type="journal article" date="2020" name="Stud. Mycol.">
        <title>101 Dothideomycetes genomes: a test case for predicting lifestyles and emergence of pathogens.</title>
        <authorList>
            <person name="Haridas S."/>
            <person name="Albert R."/>
            <person name="Binder M."/>
            <person name="Bloem J."/>
            <person name="Labutti K."/>
            <person name="Salamov A."/>
            <person name="Andreopoulos B."/>
            <person name="Baker S."/>
            <person name="Barry K."/>
            <person name="Bills G."/>
            <person name="Bluhm B."/>
            <person name="Cannon C."/>
            <person name="Castanera R."/>
            <person name="Culley D."/>
            <person name="Daum C."/>
            <person name="Ezra D."/>
            <person name="Gonzalez J."/>
            <person name="Henrissat B."/>
            <person name="Kuo A."/>
            <person name="Liang C."/>
            <person name="Lipzen A."/>
            <person name="Lutzoni F."/>
            <person name="Magnuson J."/>
            <person name="Mondo S."/>
            <person name="Nolan M."/>
            <person name="Ohm R."/>
            <person name="Pangilinan J."/>
            <person name="Park H.-J."/>
            <person name="Ramirez L."/>
            <person name="Alfaro M."/>
            <person name="Sun H."/>
            <person name="Tritt A."/>
            <person name="Yoshinaga Y."/>
            <person name="Zwiers L.-H."/>
            <person name="Turgeon B."/>
            <person name="Goodwin S."/>
            <person name="Spatafora J."/>
            <person name="Crous P."/>
            <person name="Grigoriev I."/>
        </authorList>
    </citation>
    <scope>NUCLEOTIDE SEQUENCE</scope>
    <source>
        <strain evidence="2">CBS 121739</strain>
    </source>
</reference>
<feature type="region of interest" description="Disordered" evidence="1">
    <location>
        <begin position="1"/>
        <end position="61"/>
    </location>
</feature>
<dbReference type="AlphaFoldDB" id="A0A6A6WG74"/>
<dbReference type="GeneID" id="54484303"/>
<evidence type="ECO:0000313" key="3">
    <source>
        <dbReference type="Proteomes" id="UP000799437"/>
    </source>
</evidence>
<dbReference type="RefSeq" id="XP_033604249.1">
    <property type="nucleotide sequence ID" value="XM_033743249.1"/>
</dbReference>
<name>A0A6A6WG74_9PEZI</name>
<keyword evidence="3" id="KW-1185">Reference proteome</keyword>
<organism evidence="2 3">
    <name type="scientific">Pseudovirgaria hyperparasitica</name>
    <dbReference type="NCBI Taxonomy" id="470096"/>
    <lineage>
        <taxon>Eukaryota</taxon>
        <taxon>Fungi</taxon>
        <taxon>Dikarya</taxon>
        <taxon>Ascomycota</taxon>
        <taxon>Pezizomycotina</taxon>
        <taxon>Dothideomycetes</taxon>
        <taxon>Dothideomycetes incertae sedis</taxon>
        <taxon>Acrospermales</taxon>
        <taxon>Acrospermaceae</taxon>
        <taxon>Pseudovirgaria</taxon>
    </lineage>
</organism>
<evidence type="ECO:0000256" key="1">
    <source>
        <dbReference type="SAM" id="MobiDB-lite"/>
    </source>
</evidence>
<dbReference type="EMBL" id="ML996566">
    <property type="protein sequence ID" value="KAF2761798.1"/>
    <property type="molecule type" value="Genomic_DNA"/>
</dbReference>
<protein>
    <submittedName>
        <fullName evidence="2">Uncharacterized protein</fullName>
    </submittedName>
</protein>